<dbReference type="EMBL" id="MN740269">
    <property type="protein sequence ID" value="QHT96904.1"/>
    <property type="molecule type" value="Genomic_DNA"/>
</dbReference>
<feature type="domain" description="Deoxynucleoside kinase" evidence="1">
    <location>
        <begin position="6"/>
        <end position="197"/>
    </location>
</feature>
<dbReference type="PANTHER" id="PTHR10513:SF35">
    <property type="entry name" value="DEOXYADENOSINE KINASE"/>
    <property type="match status" value="1"/>
</dbReference>
<sequence>MAPIVLVIDGEIGAGKSTLVGILAEHLTSKYGLNVQTIYEPVKSWLDCGILTAFYENKKEMAFPFQIKTFTSRVDAVIEAVKEIPDADIYIAERSIWTDYLFMLHVKEMGLLDDSTEGTPGEMLFGIYKEIWKHWKDLLPVVPTHHIYLKPTMITCMDRVTERCRDGEPSGVTLEYQESLRRYHEAYLEGKHPDLVCKFPEDTNPENVLVIPHGLADADFRGSPDSDDIVTIISEFLKIE</sequence>
<dbReference type="Gene3D" id="3.40.50.300">
    <property type="entry name" value="P-loop containing nucleotide triphosphate hydrolases"/>
    <property type="match status" value="1"/>
</dbReference>
<protein>
    <recommendedName>
        <fullName evidence="1">Deoxynucleoside kinase domain-containing protein</fullName>
    </recommendedName>
</protein>
<dbReference type="SUPFAM" id="SSF52540">
    <property type="entry name" value="P-loop containing nucleoside triphosphate hydrolases"/>
    <property type="match status" value="1"/>
</dbReference>
<evidence type="ECO:0000259" key="1">
    <source>
        <dbReference type="Pfam" id="PF01712"/>
    </source>
</evidence>
<dbReference type="InterPro" id="IPR027417">
    <property type="entry name" value="P-loop_NTPase"/>
</dbReference>
<reference evidence="2" key="1">
    <citation type="journal article" date="2020" name="Nature">
        <title>Giant virus diversity and host interactions through global metagenomics.</title>
        <authorList>
            <person name="Schulz F."/>
            <person name="Roux S."/>
            <person name="Paez-Espino D."/>
            <person name="Jungbluth S."/>
            <person name="Walsh D.A."/>
            <person name="Denef V.J."/>
            <person name="McMahon K.D."/>
            <person name="Konstantinidis K.T."/>
            <person name="Eloe-Fadrosh E.A."/>
            <person name="Kyrpides N.C."/>
            <person name="Woyke T."/>
        </authorList>
    </citation>
    <scope>NUCLEOTIDE SEQUENCE</scope>
    <source>
        <strain evidence="2">GVMAG-M-3300024336-7</strain>
    </source>
</reference>
<dbReference type="GO" id="GO:0019136">
    <property type="term" value="F:deoxynucleoside kinase activity"/>
    <property type="evidence" value="ECO:0007669"/>
    <property type="project" value="TreeGrafter"/>
</dbReference>
<name>A0A6C0IUE7_9ZZZZ</name>
<dbReference type="GO" id="GO:0005737">
    <property type="term" value="C:cytoplasm"/>
    <property type="evidence" value="ECO:0007669"/>
    <property type="project" value="TreeGrafter"/>
</dbReference>
<evidence type="ECO:0000313" key="2">
    <source>
        <dbReference type="EMBL" id="QHT96904.1"/>
    </source>
</evidence>
<accession>A0A6C0IUE7</accession>
<dbReference type="Pfam" id="PF01712">
    <property type="entry name" value="dNK"/>
    <property type="match status" value="1"/>
</dbReference>
<proteinExistence type="predicted"/>
<dbReference type="PANTHER" id="PTHR10513">
    <property type="entry name" value="DEOXYNUCLEOSIDE KINASE"/>
    <property type="match status" value="1"/>
</dbReference>
<organism evidence="2">
    <name type="scientific">viral metagenome</name>
    <dbReference type="NCBI Taxonomy" id="1070528"/>
    <lineage>
        <taxon>unclassified sequences</taxon>
        <taxon>metagenomes</taxon>
        <taxon>organismal metagenomes</taxon>
    </lineage>
</organism>
<dbReference type="AlphaFoldDB" id="A0A6C0IUE7"/>
<dbReference type="InterPro" id="IPR050566">
    <property type="entry name" value="Deoxyribonucleoside_kinase"/>
</dbReference>
<dbReference type="InterPro" id="IPR031314">
    <property type="entry name" value="DNK_dom"/>
</dbReference>